<organism evidence="3 4">
    <name type="scientific">Novosphingobium aquae</name>
    <dbReference type="NCBI Taxonomy" id="3133435"/>
    <lineage>
        <taxon>Bacteria</taxon>
        <taxon>Pseudomonadati</taxon>
        <taxon>Pseudomonadota</taxon>
        <taxon>Alphaproteobacteria</taxon>
        <taxon>Sphingomonadales</taxon>
        <taxon>Sphingomonadaceae</taxon>
        <taxon>Novosphingobium</taxon>
    </lineage>
</organism>
<dbReference type="SUPFAM" id="SSF53300">
    <property type="entry name" value="vWA-like"/>
    <property type="match status" value="1"/>
</dbReference>
<name>A0ABU8S4V7_9SPHN</name>
<gene>
    <name evidence="3" type="ORF">WG900_03580</name>
</gene>
<dbReference type="RefSeq" id="WP_339964712.1">
    <property type="nucleotide sequence ID" value="NZ_JBBHJY010000001.1"/>
</dbReference>
<protein>
    <submittedName>
        <fullName evidence="3">TadE/TadG family type IV pilus assembly protein</fullName>
    </submittedName>
</protein>
<proteinExistence type="predicted"/>
<reference evidence="3 4" key="1">
    <citation type="submission" date="2024-03" db="EMBL/GenBank/DDBJ databases">
        <authorList>
            <person name="Jo J.-H."/>
        </authorList>
    </citation>
    <scope>NUCLEOTIDE SEQUENCE [LARGE SCALE GENOMIC DNA]</scope>
    <source>
        <strain evidence="3 4">AS3R-12</strain>
    </source>
</reference>
<dbReference type="Gene3D" id="3.40.50.410">
    <property type="entry name" value="von Willebrand factor, type A domain"/>
    <property type="match status" value="2"/>
</dbReference>
<dbReference type="InterPro" id="IPR028087">
    <property type="entry name" value="Tad_N"/>
</dbReference>
<keyword evidence="1" id="KW-0472">Membrane</keyword>
<evidence type="ECO:0000256" key="1">
    <source>
        <dbReference type="SAM" id="Phobius"/>
    </source>
</evidence>
<dbReference type="Pfam" id="PF13400">
    <property type="entry name" value="Tad"/>
    <property type="match status" value="1"/>
</dbReference>
<evidence type="ECO:0000313" key="3">
    <source>
        <dbReference type="EMBL" id="MEJ6008997.1"/>
    </source>
</evidence>
<keyword evidence="1" id="KW-0812">Transmembrane</keyword>
<dbReference type="Proteomes" id="UP001379235">
    <property type="component" value="Unassembled WGS sequence"/>
</dbReference>
<dbReference type="InterPro" id="IPR002035">
    <property type="entry name" value="VWF_A"/>
</dbReference>
<feature type="transmembrane region" description="Helical" evidence="1">
    <location>
        <begin position="25"/>
        <end position="47"/>
    </location>
</feature>
<feature type="domain" description="VWFA" evidence="2">
    <location>
        <begin position="159"/>
        <end position="225"/>
    </location>
</feature>
<accession>A0ABU8S4V7</accession>
<keyword evidence="1" id="KW-1133">Transmembrane helix</keyword>
<dbReference type="InterPro" id="IPR036465">
    <property type="entry name" value="vWFA_dom_sf"/>
</dbReference>
<evidence type="ECO:0000259" key="2">
    <source>
        <dbReference type="PROSITE" id="PS50234"/>
    </source>
</evidence>
<sequence length="643" mass="70693">MRFLSGRDMARQAARFIARLSRDQAGNTLMIVAFSLVPILAMIGGGIDMGRGYLSQSRLQQACDAGVLAARKKLANTTVSGAIPPVDVKTVGDRFFTANFKTGSYGTGTRKFQMAIEPDKSVSGNADVKVPTTLMALFGFRELNIAVTCQAKVSFSNTDVMMVLDVTGSMNETNPGDTKSRIKVLRDVVKSFHSQLEKAKSTGARMRYGFVPYATNVNVGYLLKSGWMVDKWTYEGREAHDTGLIVDSQKYQTKNTYESGTFSYGSTYDAPSCPAGGLTWNTINNWTDPDGTENWRVQIDGTDYNCETSGEGDTTITPFTYVAYTYVYSQKPLGTVKEKLFDWHYRPISVDVSTFKSVFPDLPPVGGKLQLDMGGIPSKTSKIDARFNGCIEERKTYDISDYANVDLSKALDLDIDMVPVDTDPDTQWKPQLPEISWERSLTWTNYSLWNWTPNGDFYQGDFINAGANGFASCPKSARKLAEMTNGEVSTYLDSLTAAGNTYHDIGMIWGGRLLSPTGLFASENADTGGVVTNRHLIFLTDGLTMPNELSYGAYGLESLSRRRWSPSSQYTLTKVVENRLAVACKEIKKKNISVWVIGFGVALNPTLTDCAGKGHYFEASNAASLYTAFDQIIGGMGDLRISK</sequence>
<dbReference type="EMBL" id="JBBHJY010000001">
    <property type="protein sequence ID" value="MEJ6008997.1"/>
    <property type="molecule type" value="Genomic_DNA"/>
</dbReference>
<dbReference type="PROSITE" id="PS50234">
    <property type="entry name" value="VWFA"/>
    <property type="match status" value="1"/>
</dbReference>
<keyword evidence="4" id="KW-1185">Reference proteome</keyword>
<evidence type="ECO:0000313" key="4">
    <source>
        <dbReference type="Proteomes" id="UP001379235"/>
    </source>
</evidence>
<comment type="caution">
    <text evidence="3">The sequence shown here is derived from an EMBL/GenBank/DDBJ whole genome shotgun (WGS) entry which is preliminary data.</text>
</comment>